<evidence type="ECO:0000313" key="3">
    <source>
        <dbReference type="EMBL" id="GIF78021.1"/>
    </source>
</evidence>
<protein>
    <recommendedName>
        <fullName evidence="1">UPF0225 protein Asi02nite_75390</fullName>
    </recommendedName>
</protein>
<dbReference type="HAMAP" id="MF_00612">
    <property type="entry name" value="UPF0225"/>
    <property type="match status" value="1"/>
</dbReference>
<dbReference type="Gene3D" id="3.10.450.50">
    <property type="match status" value="1"/>
</dbReference>
<dbReference type="PANTHER" id="PTHR33747:SF1">
    <property type="entry name" value="ADENYLATE CYCLASE-ASSOCIATED CAP C-TERMINAL DOMAIN-CONTAINING PROTEIN"/>
    <property type="match status" value="1"/>
</dbReference>
<dbReference type="InterPro" id="IPR032710">
    <property type="entry name" value="NTF2-like_dom_sf"/>
</dbReference>
<keyword evidence="4" id="KW-1185">Reference proteome</keyword>
<dbReference type="InterPro" id="IPR023006">
    <property type="entry name" value="YchJ-like"/>
</dbReference>
<reference evidence="3 4" key="1">
    <citation type="submission" date="2021-01" db="EMBL/GenBank/DDBJ databases">
        <title>Whole genome shotgun sequence of Asanoa siamensis NBRC 107932.</title>
        <authorList>
            <person name="Komaki H."/>
            <person name="Tamura T."/>
        </authorList>
    </citation>
    <scope>NUCLEOTIDE SEQUENCE [LARGE SCALE GENOMIC DNA]</scope>
    <source>
        <strain evidence="3 4">NBRC 107932</strain>
    </source>
</reference>
<dbReference type="InterPro" id="IPR048469">
    <property type="entry name" value="YchJ-like_M"/>
</dbReference>
<dbReference type="SUPFAM" id="SSF54427">
    <property type="entry name" value="NTF2-like"/>
    <property type="match status" value="1"/>
</dbReference>
<gene>
    <name evidence="3" type="ORF">Asi02nite_75390</name>
</gene>
<evidence type="ECO:0000313" key="4">
    <source>
        <dbReference type="Proteomes" id="UP000604117"/>
    </source>
</evidence>
<dbReference type="RefSeq" id="WP_203718860.1">
    <property type="nucleotide sequence ID" value="NZ_BONE01000114.1"/>
</dbReference>
<feature type="domain" description="YchJ-like middle NTF2-like" evidence="2">
    <location>
        <begin position="30"/>
        <end position="122"/>
    </location>
</feature>
<organism evidence="3 4">
    <name type="scientific">Asanoa siamensis</name>
    <dbReference type="NCBI Taxonomy" id="926357"/>
    <lineage>
        <taxon>Bacteria</taxon>
        <taxon>Bacillati</taxon>
        <taxon>Actinomycetota</taxon>
        <taxon>Actinomycetes</taxon>
        <taxon>Micromonosporales</taxon>
        <taxon>Micromonosporaceae</taxon>
        <taxon>Asanoa</taxon>
    </lineage>
</organism>
<evidence type="ECO:0000259" key="2">
    <source>
        <dbReference type="Pfam" id="PF17775"/>
    </source>
</evidence>
<evidence type="ECO:0000256" key="1">
    <source>
        <dbReference type="HAMAP-Rule" id="MF_00612"/>
    </source>
</evidence>
<comment type="caution">
    <text evidence="3">The sequence shown here is derived from an EMBL/GenBank/DDBJ whole genome shotgun (WGS) entry which is preliminary data.</text>
</comment>
<sequence>MAKGACPCRSGRSYDECCGPLHRGAAVAATAEQLMRSRYSAFAVGDTDYLLRTWHSTTRPDSLDLDPAQRWVRLEILETAKGGAADPTGVVEFRATYRQGSHTDDLHERSRFVRTDGDWVYVGPLPMR</sequence>
<dbReference type="Pfam" id="PF17775">
    <property type="entry name" value="YchJ_M-like"/>
    <property type="match status" value="1"/>
</dbReference>
<dbReference type="Proteomes" id="UP000604117">
    <property type="component" value="Unassembled WGS sequence"/>
</dbReference>
<dbReference type="EMBL" id="BONE01000114">
    <property type="protein sequence ID" value="GIF78021.1"/>
    <property type="molecule type" value="Genomic_DNA"/>
</dbReference>
<dbReference type="PANTHER" id="PTHR33747">
    <property type="entry name" value="UPF0225 PROTEIN SCO1677"/>
    <property type="match status" value="1"/>
</dbReference>
<accession>A0ABQ4D3D0</accession>
<name>A0ABQ4D3D0_9ACTN</name>
<comment type="similarity">
    <text evidence="1">Belongs to the UPF0225 family.</text>
</comment>
<proteinExistence type="inferred from homology"/>